<sequence length="125" mass="14262">MRQGDKVTKKGEDWLGTASWVDNVERKVGVVYNSPKLYAGGSKEYDIDDLEVVGNAKEENDLLAKMSVAELREEIDKLRKDRSERLARPTVRRIRTKKEPSEMHQLALLIQKHGAEKVREIMKGG</sequence>
<evidence type="ECO:0000313" key="1">
    <source>
        <dbReference type="EMBL" id="KKN19985.1"/>
    </source>
</evidence>
<dbReference type="EMBL" id="LAZR01003284">
    <property type="protein sequence ID" value="KKN19985.1"/>
    <property type="molecule type" value="Genomic_DNA"/>
</dbReference>
<gene>
    <name evidence="1" type="ORF">LCGC14_0940380</name>
</gene>
<reference evidence="1" key="1">
    <citation type="journal article" date="2015" name="Nature">
        <title>Complex archaea that bridge the gap between prokaryotes and eukaryotes.</title>
        <authorList>
            <person name="Spang A."/>
            <person name="Saw J.H."/>
            <person name="Jorgensen S.L."/>
            <person name="Zaremba-Niedzwiedzka K."/>
            <person name="Martijn J."/>
            <person name="Lind A.E."/>
            <person name="van Eijk R."/>
            <person name="Schleper C."/>
            <person name="Guy L."/>
            <person name="Ettema T.J."/>
        </authorList>
    </citation>
    <scope>NUCLEOTIDE SEQUENCE</scope>
</reference>
<protein>
    <submittedName>
        <fullName evidence="1">Uncharacterized protein</fullName>
    </submittedName>
</protein>
<organism evidence="1">
    <name type="scientific">marine sediment metagenome</name>
    <dbReference type="NCBI Taxonomy" id="412755"/>
    <lineage>
        <taxon>unclassified sequences</taxon>
        <taxon>metagenomes</taxon>
        <taxon>ecological metagenomes</taxon>
    </lineage>
</organism>
<proteinExistence type="predicted"/>
<comment type="caution">
    <text evidence="1">The sequence shown here is derived from an EMBL/GenBank/DDBJ whole genome shotgun (WGS) entry which is preliminary data.</text>
</comment>
<name>A0A0F9NK89_9ZZZZ</name>
<dbReference type="AlphaFoldDB" id="A0A0F9NK89"/>
<accession>A0A0F9NK89</accession>